<dbReference type="InParanoid" id="K1X2S0"/>
<dbReference type="GO" id="GO:0003682">
    <property type="term" value="F:chromatin binding"/>
    <property type="evidence" value="ECO:0007669"/>
    <property type="project" value="InterPro"/>
</dbReference>
<evidence type="ECO:0000313" key="3">
    <source>
        <dbReference type="EMBL" id="EKD19317.1"/>
    </source>
</evidence>
<name>K1X2S0_MARBU</name>
<dbReference type="KEGG" id="mbe:MBM_02554"/>
<dbReference type="CDD" id="cd04370">
    <property type="entry name" value="BAH"/>
    <property type="match status" value="1"/>
</dbReference>
<dbReference type="PROSITE" id="PS51038">
    <property type="entry name" value="BAH"/>
    <property type="match status" value="1"/>
</dbReference>
<organism evidence="3 4">
    <name type="scientific">Marssonina brunnea f. sp. multigermtubi (strain MB_m1)</name>
    <name type="common">Marssonina leaf spot fungus</name>
    <dbReference type="NCBI Taxonomy" id="1072389"/>
    <lineage>
        <taxon>Eukaryota</taxon>
        <taxon>Fungi</taxon>
        <taxon>Dikarya</taxon>
        <taxon>Ascomycota</taxon>
        <taxon>Pezizomycotina</taxon>
        <taxon>Leotiomycetes</taxon>
        <taxon>Helotiales</taxon>
        <taxon>Drepanopezizaceae</taxon>
        <taxon>Drepanopeziza</taxon>
    </lineage>
</organism>
<dbReference type="InterPro" id="IPR001025">
    <property type="entry name" value="BAH_dom"/>
</dbReference>
<dbReference type="InterPro" id="IPR011011">
    <property type="entry name" value="Znf_FYVE_PHD"/>
</dbReference>
<dbReference type="Gene3D" id="2.30.30.490">
    <property type="match status" value="1"/>
</dbReference>
<protein>
    <submittedName>
        <fullName evidence="3">Ebs-bah-phd domain-containing protein</fullName>
    </submittedName>
</protein>
<feature type="region of interest" description="Disordered" evidence="1">
    <location>
        <begin position="1"/>
        <end position="57"/>
    </location>
</feature>
<dbReference type="GeneID" id="18758489"/>
<dbReference type="RefSeq" id="XP_007290443.1">
    <property type="nucleotide sequence ID" value="XM_007290381.1"/>
</dbReference>
<dbReference type="PANTHER" id="PTHR46364">
    <property type="entry name" value="OS08G0421900 PROTEIN"/>
    <property type="match status" value="1"/>
</dbReference>
<dbReference type="SUPFAM" id="SSF57903">
    <property type="entry name" value="FYVE/PHD zinc finger"/>
    <property type="match status" value="1"/>
</dbReference>
<dbReference type="InterPro" id="IPR043151">
    <property type="entry name" value="BAH_sf"/>
</dbReference>
<dbReference type="HOGENOM" id="CLU_028410_1_0_1"/>
<accession>K1X2S0</accession>
<evidence type="ECO:0000259" key="2">
    <source>
        <dbReference type="PROSITE" id="PS51038"/>
    </source>
</evidence>
<reference evidence="3 4" key="1">
    <citation type="journal article" date="2012" name="BMC Genomics">
        <title>Sequencing the genome of Marssonina brunnea reveals fungus-poplar co-evolution.</title>
        <authorList>
            <person name="Zhu S."/>
            <person name="Cao Y.-Z."/>
            <person name="Jiang C."/>
            <person name="Tan B.-Y."/>
            <person name="Wang Z."/>
            <person name="Feng S."/>
            <person name="Zhang L."/>
            <person name="Su X.-H."/>
            <person name="Brejova B."/>
            <person name="Vinar T."/>
            <person name="Xu M."/>
            <person name="Wang M.-X."/>
            <person name="Zhang S.-G."/>
            <person name="Huang M.-R."/>
            <person name="Wu R."/>
            <person name="Zhou Y."/>
        </authorList>
    </citation>
    <scope>NUCLEOTIDE SEQUENCE [LARGE SCALE GENOMIC DNA]</scope>
    <source>
        <strain evidence="3 4">MB_m1</strain>
    </source>
</reference>
<proteinExistence type="predicted"/>
<feature type="domain" description="BAH" evidence="2">
    <location>
        <begin position="115"/>
        <end position="249"/>
    </location>
</feature>
<dbReference type="Proteomes" id="UP000006753">
    <property type="component" value="Unassembled WGS sequence"/>
</dbReference>
<evidence type="ECO:0000256" key="1">
    <source>
        <dbReference type="SAM" id="MobiDB-lite"/>
    </source>
</evidence>
<dbReference type="AlphaFoldDB" id="K1X2S0"/>
<keyword evidence="4" id="KW-1185">Reference proteome</keyword>
<dbReference type="eggNOG" id="ENOG502S1KY">
    <property type="taxonomic scope" value="Eukaryota"/>
</dbReference>
<feature type="compositionally biased region" description="Low complexity" evidence="1">
    <location>
        <begin position="22"/>
        <end position="38"/>
    </location>
</feature>
<evidence type="ECO:0000313" key="4">
    <source>
        <dbReference type="Proteomes" id="UP000006753"/>
    </source>
</evidence>
<gene>
    <name evidence="3" type="ORF">MBM_02554</name>
</gene>
<sequence length="355" mass="40498">MAPKRRLAGSQPDEQMTKRAKSSATPSRPATPSRSVTPADTSPKMPFKVEYPPSSTGRTLTQAQRDLIRFAEFQVSPFKAKGAKKEGEMDQSYLVTPHKEWESMKKYSNFIIEGETYKNVDTVFVRGEGTPKDNNTEGKPKDFWVARVLEVRAKNAQHVYALVTWLYWPEELPPPATKSADQVNRESGKRTYHGRNEVVASNYMEVLDVLSFAGKAEITQWLEEDDAPQSSLYWRQTYNRSTRELSALKKRCLCGGHENPDVPMMICDNSQCKTYFHINHLEDAVAKVIYEREIDDKPTKGKGKAPWKRFFSVVVDEPPNDHPKAVVKSLQADKKNWEERLKCPICDHPFEQASP</sequence>
<dbReference type="OMA" id="NVKQWIE"/>
<dbReference type="OrthoDB" id="10259622at2759"/>
<dbReference type="EMBL" id="JH921431">
    <property type="protein sequence ID" value="EKD19317.1"/>
    <property type="molecule type" value="Genomic_DNA"/>
</dbReference>